<dbReference type="InterPro" id="IPR008978">
    <property type="entry name" value="HSP20-like_chaperone"/>
</dbReference>
<evidence type="ECO:0000256" key="1">
    <source>
        <dbReference type="PROSITE-ProRule" id="PRU00285"/>
    </source>
</evidence>
<gene>
    <name evidence="4" type="ORF">OMM_10005</name>
</gene>
<dbReference type="Pfam" id="PF00011">
    <property type="entry name" value="HSP20"/>
    <property type="match status" value="1"/>
</dbReference>
<dbReference type="AlphaFoldDB" id="A0A1V1P262"/>
<evidence type="ECO:0000313" key="4">
    <source>
        <dbReference type="EMBL" id="ETR68969.1"/>
    </source>
</evidence>
<keyword evidence="4" id="KW-0346">Stress response</keyword>
<name>A0A1V1P262_9BACT</name>
<accession>A0A1V1P262</accession>
<evidence type="ECO:0000313" key="5">
    <source>
        <dbReference type="Proteomes" id="UP000189670"/>
    </source>
</evidence>
<sequence length="130" mass="14721">MAEKELKVDKKEVQNAQEFTQEGPVFNPDVDIYETEENLVLIADLPGVQTEDLDIDLNENTLTINGHVKKVTKGTSVYREYECGDYKRSFTVSSVIDQNKIKAELKNGVLRVVLPKAEAAKPRKIQIRTQ</sequence>
<dbReference type="EMBL" id="ATBP01000778">
    <property type="protein sequence ID" value="ETR68969.1"/>
    <property type="molecule type" value="Genomic_DNA"/>
</dbReference>
<dbReference type="Proteomes" id="UP000189670">
    <property type="component" value="Unassembled WGS sequence"/>
</dbReference>
<protein>
    <submittedName>
        <fullName evidence="4">Heat shock protein HSP20</fullName>
    </submittedName>
</protein>
<feature type="domain" description="SHSP" evidence="3">
    <location>
        <begin position="21"/>
        <end position="130"/>
    </location>
</feature>
<dbReference type="Gene3D" id="2.60.40.790">
    <property type="match status" value="1"/>
</dbReference>
<dbReference type="SUPFAM" id="SSF49764">
    <property type="entry name" value="HSP20-like chaperones"/>
    <property type="match status" value="1"/>
</dbReference>
<organism evidence="4 5">
    <name type="scientific">Candidatus Magnetoglobus multicellularis str. Araruama</name>
    <dbReference type="NCBI Taxonomy" id="890399"/>
    <lineage>
        <taxon>Bacteria</taxon>
        <taxon>Pseudomonadati</taxon>
        <taxon>Thermodesulfobacteriota</taxon>
        <taxon>Desulfobacteria</taxon>
        <taxon>Desulfobacterales</taxon>
        <taxon>Desulfobacteraceae</taxon>
        <taxon>Candidatus Magnetoglobus</taxon>
    </lineage>
</organism>
<dbReference type="PROSITE" id="PS01031">
    <property type="entry name" value="SHSP"/>
    <property type="match status" value="1"/>
</dbReference>
<dbReference type="InterPro" id="IPR031107">
    <property type="entry name" value="Small_HSP"/>
</dbReference>
<dbReference type="PANTHER" id="PTHR11527">
    <property type="entry name" value="HEAT-SHOCK PROTEIN 20 FAMILY MEMBER"/>
    <property type="match status" value="1"/>
</dbReference>
<evidence type="ECO:0000259" key="3">
    <source>
        <dbReference type="PROSITE" id="PS01031"/>
    </source>
</evidence>
<dbReference type="InterPro" id="IPR002068">
    <property type="entry name" value="A-crystallin/Hsp20_dom"/>
</dbReference>
<dbReference type="CDD" id="cd06464">
    <property type="entry name" value="ACD_sHsps-like"/>
    <property type="match status" value="1"/>
</dbReference>
<comment type="caution">
    <text evidence="4">The sequence shown here is derived from an EMBL/GenBank/DDBJ whole genome shotgun (WGS) entry which is preliminary data.</text>
</comment>
<reference evidence="5" key="1">
    <citation type="submission" date="2012-11" db="EMBL/GenBank/DDBJ databases">
        <authorList>
            <person name="Lucero-Rivera Y.E."/>
            <person name="Tovar-Ramirez D."/>
        </authorList>
    </citation>
    <scope>NUCLEOTIDE SEQUENCE [LARGE SCALE GENOMIC DNA]</scope>
    <source>
        <strain evidence="5">Araruama</strain>
    </source>
</reference>
<proteinExistence type="inferred from homology"/>
<evidence type="ECO:0000256" key="2">
    <source>
        <dbReference type="RuleBase" id="RU003616"/>
    </source>
</evidence>
<comment type="similarity">
    <text evidence="1 2">Belongs to the small heat shock protein (HSP20) family.</text>
</comment>